<dbReference type="EMBL" id="BAVB01000248">
    <property type="protein sequence ID" value="GAE50366.1"/>
    <property type="molecule type" value="Genomic_DNA"/>
</dbReference>
<comment type="subcellular location">
    <subcellularLocation>
        <location evidence="1">Membrane</location>
    </subcellularLocation>
</comment>
<dbReference type="InterPro" id="IPR023352">
    <property type="entry name" value="MAPEG-like_dom_sf"/>
</dbReference>
<keyword evidence="4" id="KW-0472">Membrane</keyword>
<dbReference type="PANTHER" id="PTHR35371:SF1">
    <property type="entry name" value="BLR7753 PROTEIN"/>
    <property type="match status" value="1"/>
</dbReference>
<dbReference type="Pfam" id="PF13211">
    <property type="entry name" value="DUF4019"/>
    <property type="match status" value="1"/>
</dbReference>
<evidence type="ECO:0000313" key="7">
    <source>
        <dbReference type="Proteomes" id="UP000019143"/>
    </source>
</evidence>
<dbReference type="Gene3D" id="1.20.120.550">
    <property type="entry name" value="Membrane associated eicosanoid/glutathione metabolism-like domain"/>
    <property type="match status" value="1"/>
</dbReference>
<evidence type="ECO:0000256" key="3">
    <source>
        <dbReference type="ARBA" id="ARBA00022989"/>
    </source>
</evidence>
<dbReference type="SUPFAM" id="SSF161084">
    <property type="entry name" value="MAPEG domain-like"/>
    <property type="match status" value="1"/>
</dbReference>
<evidence type="ECO:0000256" key="2">
    <source>
        <dbReference type="ARBA" id="ARBA00022692"/>
    </source>
</evidence>
<proteinExistence type="predicted"/>
<keyword evidence="3" id="KW-1133">Transmembrane helix</keyword>
<evidence type="ECO:0000256" key="5">
    <source>
        <dbReference type="SAM" id="SignalP"/>
    </source>
</evidence>
<comment type="caution">
    <text evidence="6">The sequence shown here is derived from an EMBL/GenBank/DDBJ whole genome shotgun (WGS) entry which is preliminary data.</text>
</comment>
<dbReference type="GO" id="GO:0016020">
    <property type="term" value="C:membrane"/>
    <property type="evidence" value="ECO:0007669"/>
    <property type="project" value="UniProtKB-SubCell"/>
</dbReference>
<dbReference type="AlphaFoldDB" id="W4S1E9"/>
<evidence type="ECO:0000313" key="6">
    <source>
        <dbReference type="EMBL" id="GAE50366.1"/>
    </source>
</evidence>
<protein>
    <submittedName>
        <fullName evidence="6">Inner membrane protein</fullName>
    </submittedName>
</protein>
<keyword evidence="5" id="KW-0732">Signal</keyword>
<dbReference type="InterPro" id="IPR001129">
    <property type="entry name" value="Membr-assoc_MAPEG"/>
</dbReference>
<feature type="signal peptide" evidence="5">
    <location>
        <begin position="1"/>
        <end position="19"/>
    </location>
</feature>
<dbReference type="Proteomes" id="UP000019143">
    <property type="component" value="Unassembled WGS sequence"/>
</dbReference>
<keyword evidence="2" id="KW-0812">Transmembrane</keyword>
<evidence type="ECO:0000256" key="4">
    <source>
        <dbReference type="ARBA" id="ARBA00023136"/>
    </source>
</evidence>
<gene>
    <name evidence="6" type="ORF">XPU_1898</name>
</gene>
<organism evidence="6 7">
    <name type="scientific">Xanthomonas arboricola pv. pruni str. MAFF 311562</name>
    <dbReference type="NCBI Taxonomy" id="1414836"/>
    <lineage>
        <taxon>Bacteria</taxon>
        <taxon>Pseudomonadati</taxon>
        <taxon>Pseudomonadota</taxon>
        <taxon>Gammaproteobacteria</taxon>
        <taxon>Lysobacterales</taxon>
        <taxon>Lysobacteraceae</taxon>
        <taxon>Xanthomonas</taxon>
    </lineage>
</organism>
<dbReference type="InterPro" id="IPR025091">
    <property type="entry name" value="DUF4019"/>
</dbReference>
<sequence>MFRPRLLAALLLAPSLVLAQQPQTGARPAATPQAAPAASPAQQAQLTKQNTEMTQAALRVAQMVDANQVASLWDGASSVAKTAVKRDVFVSQIGAERARLGAVVGRGQGSVTRVKYAAGAQVPEGLYVNVSFPTGLPRRSSRCASWCRSAWTRTRPGVSPVTACARRSSDLAAHRETRVELTIELQMLGWAMVLGLVQLLAASASMTAQRGTKWNASARDGDPKPLTGVASRLDRAFRNYQETFPIFAAAVLAVSVAGRTNADTALGVQLYLWARVAYVPAYAAGIPYLRSAIWVVSFWGIVKLVRALLGW</sequence>
<accession>W4S1E9</accession>
<dbReference type="PANTHER" id="PTHR35371">
    <property type="entry name" value="INNER MEMBRANE PROTEIN"/>
    <property type="match status" value="1"/>
</dbReference>
<reference evidence="6 7" key="1">
    <citation type="submission" date="2014-01" db="EMBL/GenBank/DDBJ databases">
        <title>Genome sequence and analysis of Xanthomonas arboricola pv. pruni.</title>
        <authorList>
            <person name="Fujikawa T."/>
            <person name="Nakazono-Nagaoka E."/>
        </authorList>
    </citation>
    <scope>NUCLEOTIDE SEQUENCE [LARGE SCALE GENOMIC DNA]</scope>
    <source>
        <strain evidence="7">MAFF 311562</strain>
    </source>
</reference>
<evidence type="ECO:0000256" key="1">
    <source>
        <dbReference type="ARBA" id="ARBA00004370"/>
    </source>
</evidence>
<dbReference type="Pfam" id="PF01124">
    <property type="entry name" value="MAPEG"/>
    <property type="match status" value="1"/>
</dbReference>
<feature type="chain" id="PRO_5004849494" evidence="5">
    <location>
        <begin position="20"/>
        <end position="311"/>
    </location>
</feature>
<name>W4S1E9_9XANT</name>